<evidence type="ECO:0000259" key="8">
    <source>
        <dbReference type="PROSITE" id="PS50237"/>
    </source>
</evidence>
<feature type="region of interest" description="Disordered" evidence="7">
    <location>
        <begin position="458"/>
        <end position="517"/>
    </location>
</feature>
<dbReference type="Proteomes" id="UP000193648">
    <property type="component" value="Unassembled WGS sequence"/>
</dbReference>
<dbReference type="GO" id="GO:0061630">
    <property type="term" value="F:ubiquitin protein ligase activity"/>
    <property type="evidence" value="ECO:0007669"/>
    <property type="project" value="UniProtKB-EC"/>
</dbReference>
<evidence type="ECO:0000256" key="2">
    <source>
        <dbReference type="ARBA" id="ARBA00006331"/>
    </source>
</evidence>
<keyword evidence="5 6" id="KW-0833">Ubl conjugation pathway</keyword>
<keyword evidence="4" id="KW-0808">Transferase</keyword>
<dbReference type="GO" id="GO:0043161">
    <property type="term" value="P:proteasome-mediated ubiquitin-dependent protein catabolic process"/>
    <property type="evidence" value="ECO:0007669"/>
    <property type="project" value="TreeGrafter"/>
</dbReference>
<dbReference type="Gene3D" id="3.90.1750.10">
    <property type="entry name" value="Hect, E3 ligase catalytic domains"/>
    <property type="match status" value="1"/>
</dbReference>
<feature type="compositionally biased region" description="Acidic residues" evidence="7">
    <location>
        <begin position="1461"/>
        <end position="1475"/>
    </location>
</feature>
<dbReference type="InterPro" id="IPR035983">
    <property type="entry name" value="Hect_E3_ubiquitin_ligase"/>
</dbReference>
<comment type="caution">
    <text evidence="9">The sequence shown here is derived from an EMBL/GenBank/DDBJ whole genome shotgun (WGS) entry which is preliminary data.</text>
</comment>
<dbReference type="InterPro" id="IPR045322">
    <property type="entry name" value="HECTD1/TRIP12-like"/>
</dbReference>
<proteinExistence type="inferred from homology"/>
<feature type="region of interest" description="Disordered" evidence="7">
    <location>
        <begin position="1"/>
        <end position="84"/>
    </location>
</feature>
<dbReference type="InParanoid" id="A0A1Y2GTH5"/>
<dbReference type="InterPro" id="IPR011989">
    <property type="entry name" value="ARM-like"/>
</dbReference>
<keyword evidence="10" id="KW-1185">Reference proteome</keyword>
<evidence type="ECO:0000256" key="1">
    <source>
        <dbReference type="ARBA" id="ARBA00000885"/>
    </source>
</evidence>
<evidence type="ECO:0000256" key="4">
    <source>
        <dbReference type="ARBA" id="ARBA00022679"/>
    </source>
</evidence>
<feature type="compositionally biased region" description="Polar residues" evidence="7">
    <location>
        <begin position="1482"/>
        <end position="1495"/>
    </location>
</feature>
<evidence type="ECO:0000256" key="3">
    <source>
        <dbReference type="ARBA" id="ARBA00012485"/>
    </source>
</evidence>
<dbReference type="Pfam" id="PF00632">
    <property type="entry name" value="HECT"/>
    <property type="match status" value="1"/>
</dbReference>
<feature type="compositionally biased region" description="Low complexity" evidence="7">
    <location>
        <begin position="226"/>
        <end position="247"/>
    </location>
</feature>
<dbReference type="SMART" id="SM00119">
    <property type="entry name" value="HECTc"/>
    <property type="match status" value="1"/>
</dbReference>
<dbReference type="OrthoDB" id="423283at2759"/>
<dbReference type="SUPFAM" id="SSF56204">
    <property type="entry name" value="Hect, E3 ligase catalytic domain"/>
    <property type="match status" value="1"/>
</dbReference>
<feature type="compositionally biased region" description="Polar residues" evidence="7">
    <location>
        <begin position="298"/>
        <end position="312"/>
    </location>
</feature>
<dbReference type="InterPro" id="IPR057948">
    <property type="entry name" value="TPR_TRIP12_N"/>
</dbReference>
<evidence type="ECO:0000256" key="7">
    <source>
        <dbReference type="SAM" id="MobiDB-lite"/>
    </source>
</evidence>
<comment type="similarity">
    <text evidence="2">Belongs to the UPL family. K-HECT subfamily.</text>
</comment>
<feature type="region of interest" description="Disordered" evidence="7">
    <location>
        <begin position="1388"/>
        <end position="1500"/>
    </location>
</feature>
<comment type="catalytic activity">
    <reaction evidence="1">
        <text>S-ubiquitinyl-[E2 ubiquitin-conjugating enzyme]-L-cysteine + [acceptor protein]-L-lysine = [E2 ubiquitin-conjugating enzyme]-L-cysteine + N(6)-ubiquitinyl-[acceptor protein]-L-lysine.</text>
        <dbReference type="EC" id="2.3.2.26"/>
    </reaction>
</comment>
<dbReference type="RefSeq" id="XP_021883332.1">
    <property type="nucleotide sequence ID" value="XM_022023508.1"/>
</dbReference>
<protein>
    <recommendedName>
        <fullName evidence="3">HECT-type E3 ubiquitin transferase</fullName>
        <ecNumber evidence="3">2.3.2.26</ecNumber>
    </recommendedName>
</protein>
<dbReference type="InterPro" id="IPR016024">
    <property type="entry name" value="ARM-type_fold"/>
</dbReference>
<reference evidence="9 10" key="1">
    <citation type="submission" date="2016-07" db="EMBL/GenBank/DDBJ databases">
        <title>Pervasive Adenine N6-methylation of Active Genes in Fungi.</title>
        <authorList>
            <consortium name="DOE Joint Genome Institute"/>
            <person name="Mondo S.J."/>
            <person name="Dannebaum R.O."/>
            <person name="Kuo R.C."/>
            <person name="Labutti K."/>
            <person name="Haridas S."/>
            <person name="Kuo A."/>
            <person name="Salamov A."/>
            <person name="Ahrendt S.R."/>
            <person name="Lipzen A."/>
            <person name="Sullivan W."/>
            <person name="Andreopoulos W.B."/>
            <person name="Clum A."/>
            <person name="Lindquist E."/>
            <person name="Daum C."/>
            <person name="Ramamoorthy G.K."/>
            <person name="Gryganskyi A."/>
            <person name="Culley D."/>
            <person name="Magnuson J.K."/>
            <person name="James T.Y."/>
            <person name="O'Malley M.A."/>
            <person name="Stajich J.E."/>
            <person name="Spatafora J.W."/>
            <person name="Visel A."/>
            <person name="Grigoriev I.V."/>
        </authorList>
    </citation>
    <scope>NUCLEOTIDE SEQUENCE [LARGE SCALE GENOMIC DNA]</scope>
    <source>
        <strain evidence="9 10">NRRL 3116</strain>
    </source>
</reference>
<feature type="compositionally biased region" description="Acidic residues" evidence="7">
    <location>
        <begin position="479"/>
        <end position="508"/>
    </location>
</feature>
<evidence type="ECO:0000256" key="6">
    <source>
        <dbReference type="PROSITE-ProRule" id="PRU00104"/>
    </source>
</evidence>
<feature type="compositionally biased region" description="Polar residues" evidence="7">
    <location>
        <begin position="320"/>
        <end position="330"/>
    </location>
</feature>
<dbReference type="Gene3D" id="3.30.2410.10">
    <property type="entry name" value="Hect, E3 ligase catalytic domain"/>
    <property type="match status" value="1"/>
</dbReference>
<feature type="compositionally biased region" description="Basic and acidic residues" evidence="7">
    <location>
        <begin position="45"/>
        <end position="55"/>
    </location>
</feature>
<name>A0A1Y2GTH5_9FUNG</name>
<feature type="compositionally biased region" description="Low complexity" evidence="7">
    <location>
        <begin position="350"/>
        <end position="369"/>
    </location>
</feature>
<organism evidence="9 10">
    <name type="scientific">Lobosporangium transversale</name>
    <dbReference type="NCBI Taxonomy" id="64571"/>
    <lineage>
        <taxon>Eukaryota</taxon>
        <taxon>Fungi</taxon>
        <taxon>Fungi incertae sedis</taxon>
        <taxon>Mucoromycota</taxon>
        <taxon>Mortierellomycotina</taxon>
        <taxon>Mortierellomycetes</taxon>
        <taxon>Mortierellales</taxon>
        <taxon>Mortierellaceae</taxon>
        <taxon>Lobosporangium</taxon>
    </lineage>
</organism>
<dbReference type="PROSITE" id="PS50237">
    <property type="entry name" value="HECT"/>
    <property type="match status" value="1"/>
</dbReference>
<dbReference type="Pfam" id="PF25579">
    <property type="entry name" value="TPR_TRIP12_N"/>
    <property type="match status" value="1"/>
</dbReference>
<feature type="region of interest" description="Disordered" evidence="7">
    <location>
        <begin position="289"/>
        <end position="441"/>
    </location>
</feature>
<feature type="domain" description="HECT" evidence="8">
    <location>
        <begin position="1777"/>
        <end position="2156"/>
    </location>
</feature>
<dbReference type="FunCoup" id="A0A1Y2GTH5">
    <property type="interactions" value="692"/>
</dbReference>
<evidence type="ECO:0000256" key="5">
    <source>
        <dbReference type="ARBA" id="ARBA00022786"/>
    </source>
</evidence>
<feature type="compositionally biased region" description="Low complexity" evidence="7">
    <location>
        <begin position="1"/>
        <end position="19"/>
    </location>
</feature>
<evidence type="ECO:0000313" key="10">
    <source>
        <dbReference type="Proteomes" id="UP000193648"/>
    </source>
</evidence>
<evidence type="ECO:0000313" key="9">
    <source>
        <dbReference type="EMBL" id="ORZ22778.1"/>
    </source>
</evidence>
<feature type="compositionally biased region" description="Polar residues" evidence="7">
    <location>
        <begin position="1389"/>
        <end position="1410"/>
    </location>
</feature>
<accession>A0A1Y2GTH5</accession>
<feature type="compositionally biased region" description="Polar residues" evidence="7">
    <location>
        <begin position="58"/>
        <end position="84"/>
    </location>
</feature>
<dbReference type="PANTHER" id="PTHR45670">
    <property type="entry name" value="E3 UBIQUITIN-PROTEIN LIGASE TRIP12"/>
    <property type="match status" value="1"/>
</dbReference>
<dbReference type="PANTHER" id="PTHR45670:SF1">
    <property type="entry name" value="E3 UBIQUITIN-PROTEIN LIGASE HECTD1"/>
    <property type="match status" value="1"/>
</dbReference>
<dbReference type="EMBL" id="MCFF01000010">
    <property type="protein sequence ID" value="ORZ22778.1"/>
    <property type="molecule type" value="Genomic_DNA"/>
</dbReference>
<dbReference type="STRING" id="64571.A0A1Y2GTH5"/>
<feature type="active site" description="Glycyl thioester intermediate" evidence="6">
    <location>
        <position position="2123"/>
    </location>
</feature>
<dbReference type="GO" id="GO:0016607">
    <property type="term" value="C:nuclear speck"/>
    <property type="evidence" value="ECO:0007669"/>
    <property type="project" value="TreeGrafter"/>
</dbReference>
<dbReference type="EC" id="2.3.2.26" evidence="3"/>
<dbReference type="CDD" id="cd00078">
    <property type="entry name" value="HECTc"/>
    <property type="match status" value="1"/>
</dbReference>
<gene>
    <name evidence="9" type="ORF">BCR41DRAFT_349662</name>
</gene>
<dbReference type="GO" id="GO:0000209">
    <property type="term" value="P:protein polyubiquitination"/>
    <property type="evidence" value="ECO:0007669"/>
    <property type="project" value="TreeGrafter"/>
</dbReference>
<dbReference type="Gene3D" id="1.25.10.10">
    <property type="entry name" value="Leucine-rich Repeat Variant"/>
    <property type="match status" value="1"/>
</dbReference>
<feature type="compositionally biased region" description="Polar residues" evidence="7">
    <location>
        <begin position="370"/>
        <end position="438"/>
    </location>
</feature>
<dbReference type="GeneID" id="33565352"/>
<feature type="region of interest" description="Disordered" evidence="7">
    <location>
        <begin position="212"/>
        <end position="247"/>
    </location>
</feature>
<sequence>MTSLPSTRSTSQSSSRPTSGNKKHVSQRNRLESPPPSELRKRGHESHDTSSKDIHVQSVPQRLSPLRSSNPMKQTKASKLSTDRNISQHHLHQYGMMVHDIKSPVITSSSLPLAKLSPRCKNSTTMSHHNNHEASLPCHLGQTIFTASQPVQVPHTVQDESFSSSQSSTVSHRSTACIRQNADISIDTGPTDSESLTLPDGIKSTVSIGSNDNGNLLHHKRTSQIPASPTFSTSSPSLSLSSASSSLPTKATVLTSHAITRHQARVSKKARLDFITFSSGIDGTLPISSVSTSSSSSLPASNPTTITSSSQKRASEDTASEYQGNSNNQRLNDDEAQSPSSRTRSKQPRITVVKKSSSSSTISSSSAASRFQTKASGPHQKQIQGIPSFMRQSKNSTSQKRSYSNNRKLSLKSAQDMSSSSTQDLCTGGSQPANTNDQDVAEPDALNCHMDNEVVAAERQANSASSVVPPQADRQTNEDMAEQEENDGEEDEDEDEDEDEEDEDDEEGLFSSGGNMSGMVSGISSRLKGILSNLRAYQDPSLQLIALQDLAVLLSVSTEETLQGYFSTDSFVKELVLLMRGNGDGDDNPEIMLLACRCLSNLMEAMPGSLGNVVHGGAVPVLCAKLIEIQYIDVAEQSLTTLEKISSEYPHTVVKEGGLAAVLMFLDFFSTNVQRTAVKTAANCCRGIQHDSVSMVQDILPNLESILQYSDQKIVEQACLCFVRLADSYKSSAVHLQTIITESILRAVLSLLSPNANVVVGPHVYTLLLHFLSTVAEHSPTLGFALLEMDIIDTLYLVLTGTHAPNTDSENEDPLLVPDIGSRSKEQVSEVIGIITELLPSLPKDDALFDTEYRYLALKKDEKNKENQDVQEDDVDMANTSASIEIDKREELLKSHPERIRRMGKVMIPTLIEVYSSTVHLRVRQRAIHALVKLIYYTPDDVLKGVLKNVELASFLAIVLSQQEHQSLVAATLQISTLLMMKLPSVYRFFFEREGVTFEISKLAYLGAELSLAKEAKCTNTMVEDSTKITNSDNQEIVKATTTETDQNILAKDNIFNGASNSGIDERSDANSHESHTIASTNNQRLIDLITELRGMRTQQDQKGTIDEQLDAIGRELEAAWGQYMLSRPSDGENGAQGPDSRLSALEHVRTLQRLITGGSRSVITAQKEEKGLGSGKAKEWIFERARIFIELFQRTGSLPDDGIYKGTSVLSDLKRMATELRESRGLASNTIKELSKYFVRLGSTGISSFEFLNSGLPQALLSYLANPKRAGFSSQDEKMRNFVEHFMNTPCKETGTSAATSPFILLVKKMQEALTRMETFEVEVAQSSLGEVRNNSSSSLATQVRLKLSPDEGTEVPSGYQNLVVSIHAIATFRTLDEYLRPRLKPRLSSTDTKYNDGSKNGSSQSRVTGINPKESTPRRSSRLQKLASKGSEEKVTDNTDAQPSPVKRPVDAGGSSPDDSYEDSEGDVEEMEYDLERRGSVQSSKGVESSTIDFESDVKMADMSKTNISSGASETDNCLQKTENANLPKKEKSSHNSSQESSSPWYIQFSLYGNPINTDMTVYGAIHEYERKNGRNASQRSMWSSMYPIKYRRVDSSPPEQLALAANTQSPEDTDLTFTAQMPKELPQQAEYGPILGLLRILHGLNNDWRRFFGSDDQLPITPVQRLPNREFVNSKITAKVNRQLEEPLIVASSCLPDWTVGLVKGFPFLFPFETRYTYLQSTAFGFSRSIMRWQTQQQRNGHTDHRDDSQTFLGRIQRQKVRISRQKALESAVRVMDLYGASQAMLEVEFFDEVGTGLGPTLEFYSLVSKEFCKKSLKLWRDADSESLTEYVSAPQGLFPRPMAYHRTDSDDEKKILKLFRSLGQFIAKAMLDSRIIDVPLSPLFVNQLLGHNLKTHLQLVSLIDPVLARSLESLHAFVTEKKRIYGMKLPSKEREVALKNIKLHGTKLEDMSLDFTLAGYPHIELKTGGASVPVTIYNVEEYIRLTVDMTVGRGVEAQLSAFRAGFNSVFSIQDLAGFTSEELVNLFGLGEEDWSYETLVDTVKADHGFRSESRAFKNLLTIMSEFNNQERRQFLQFITGSPKLPIGGFKNLHPPFTVVCKPFEAPLKADDYLPSVMTCANYLKMPDYSCKEVTLAKFKMAYEEGQGSFHLS</sequence>
<dbReference type="SUPFAM" id="SSF48371">
    <property type="entry name" value="ARM repeat"/>
    <property type="match status" value="1"/>
</dbReference>
<dbReference type="InterPro" id="IPR000569">
    <property type="entry name" value="HECT_dom"/>
</dbReference>